<dbReference type="PANTHER" id="PTHR45626:SF26">
    <property type="entry name" value="FAMILY HELICASE, PUTATIVE (AFU_ORTHOLOGUE AFUA_2G09120)-RELATED"/>
    <property type="match status" value="1"/>
</dbReference>
<organism evidence="5 6">
    <name type="scientific">Armillaria gallica</name>
    <name type="common">Bulbous honey fungus</name>
    <name type="synonym">Armillaria bulbosa</name>
    <dbReference type="NCBI Taxonomy" id="47427"/>
    <lineage>
        <taxon>Eukaryota</taxon>
        <taxon>Fungi</taxon>
        <taxon>Dikarya</taxon>
        <taxon>Basidiomycota</taxon>
        <taxon>Agaricomycotina</taxon>
        <taxon>Agaricomycetes</taxon>
        <taxon>Agaricomycetidae</taxon>
        <taxon>Agaricales</taxon>
        <taxon>Marasmiineae</taxon>
        <taxon>Physalacriaceae</taxon>
        <taxon>Armillaria</taxon>
    </lineage>
</organism>
<evidence type="ECO:0000256" key="2">
    <source>
        <dbReference type="ARBA" id="ARBA00022801"/>
    </source>
</evidence>
<feature type="region of interest" description="Disordered" evidence="4">
    <location>
        <begin position="1"/>
        <end position="20"/>
    </location>
</feature>
<dbReference type="SUPFAM" id="SSF52540">
    <property type="entry name" value="P-loop containing nucleoside triphosphate hydrolases"/>
    <property type="match status" value="1"/>
</dbReference>
<keyword evidence="6" id="KW-1185">Reference proteome</keyword>
<sequence length="755" mass="86168">MDDDTPTKKGTKPAVPDLSDLPPIHDIPAIFSDIVSRIPDIKQVADHVSGRKLRVATMCSGTESPLLALELIQKSLPEEYGVNFEIKHVFSCEIEPFRQAYIERNYYPPILFRDVCELGNAEAHTAYGALEPVPGDVDLLVAGTSCVDYFNLNNEKQDIDANSESGRTFRGMMSWVTIHKPPIVILEGDKTTREVATVYKTVSGKVKEVDVLTMKDKDRDVDERKKPAREPKKRKVVDGGERTAKKWRHVENDPWKLESKSVLEDWRPMRSPPLEIFHFARKTVDEYTYLDGKVHSLVTNLTAEQHWVLSGTPPIHDFAALKTIAAFLNILGVDDDGEACLDKFVRQNTTEIDEIPWTDKVVDITLPAAERAIYLELKHHLRALDMTIKRSKKTESNREKRLAKSLGESKSAEEALLKRCSRFDLENSNENAMKACDVIVGERQKQLDECKVEFLKSVKDGVRREMELSNVGDESMFQEWIRVPGNQGVGDKEATDVVIKLLDEKLDAQDSEHRDKTHETRRIMKELIGRIRSLRYFRVVRDLQKQRTEPLIEECIYAASGVGKSAARALNVVKADALGVDDEARDGQGKHFGMKLEKVFTLIKHLTLVQFPDLMKKVIEAFAYNKIKFLEIKVTAHQKSKNLETYQNESEEHMLLLNVMDESASWANLTSANHAIFLSPSLAPSKEIYKACKTQAVGWLVRYGQEKHVYVWRFLTKNTVDEGIYNQHRDVQLTISRRLYTLFSYNRLILYVIIQ</sequence>
<dbReference type="Gene3D" id="3.40.50.300">
    <property type="entry name" value="P-loop containing nucleotide triphosphate hydrolases"/>
    <property type="match status" value="1"/>
</dbReference>
<dbReference type="Proteomes" id="UP000217790">
    <property type="component" value="Unassembled WGS sequence"/>
</dbReference>
<dbReference type="InterPro" id="IPR050628">
    <property type="entry name" value="SNF2_RAD54_helicase_TF"/>
</dbReference>
<dbReference type="OrthoDB" id="3235507at2759"/>
<dbReference type="GO" id="GO:0006281">
    <property type="term" value="P:DNA repair"/>
    <property type="evidence" value="ECO:0007669"/>
    <property type="project" value="TreeGrafter"/>
</dbReference>
<protein>
    <submittedName>
        <fullName evidence="5">Uncharacterized protein</fullName>
    </submittedName>
</protein>
<evidence type="ECO:0000256" key="1">
    <source>
        <dbReference type="ARBA" id="ARBA00022741"/>
    </source>
</evidence>
<keyword evidence="1" id="KW-0547">Nucleotide-binding</keyword>
<evidence type="ECO:0000313" key="5">
    <source>
        <dbReference type="EMBL" id="PBK92217.1"/>
    </source>
</evidence>
<proteinExistence type="predicted"/>
<dbReference type="GO" id="GO:0005634">
    <property type="term" value="C:nucleus"/>
    <property type="evidence" value="ECO:0007669"/>
    <property type="project" value="TreeGrafter"/>
</dbReference>
<dbReference type="InterPro" id="IPR027417">
    <property type="entry name" value="P-loop_NTPase"/>
</dbReference>
<dbReference type="Gene3D" id="3.40.50.150">
    <property type="entry name" value="Vaccinia Virus protein VP39"/>
    <property type="match status" value="1"/>
</dbReference>
<reference evidence="6" key="1">
    <citation type="journal article" date="2017" name="Nat. Ecol. Evol.">
        <title>Genome expansion and lineage-specific genetic innovations in the forest pathogenic fungi Armillaria.</title>
        <authorList>
            <person name="Sipos G."/>
            <person name="Prasanna A.N."/>
            <person name="Walter M.C."/>
            <person name="O'Connor E."/>
            <person name="Balint B."/>
            <person name="Krizsan K."/>
            <person name="Kiss B."/>
            <person name="Hess J."/>
            <person name="Varga T."/>
            <person name="Slot J."/>
            <person name="Riley R."/>
            <person name="Boka B."/>
            <person name="Rigling D."/>
            <person name="Barry K."/>
            <person name="Lee J."/>
            <person name="Mihaltcheva S."/>
            <person name="LaButti K."/>
            <person name="Lipzen A."/>
            <person name="Waldron R."/>
            <person name="Moloney N.M."/>
            <person name="Sperisen C."/>
            <person name="Kredics L."/>
            <person name="Vagvoelgyi C."/>
            <person name="Patrignani A."/>
            <person name="Fitzpatrick D."/>
            <person name="Nagy I."/>
            <person name="Doyle S."/>
            <person name="Anderson J.B."/>
            <person name="Grigoriev I.V."/>
            <person name="Gueldener U."/>
            <person name="Muensterkoetter M."/>
            <person name="Nagy L.G."/>
        </authorList>
    </citation>
    <scope>NUCLEOTIDE SEQUENCE [LARGE SCALE GENOMIC DNA]</scope>
    <source>
        <strain evidence="6">Ar21-2</strain>
    </source>
</reference>
<dbReference type="GO" id="GO:0016787">
    <property type="term" value="F:hydrolase activity"/>
    <property type="evidence" value="ECO:0007669"/>
    <property type="project" value="UniProtKB-KW"/>
</dbReference>
<dbReference type="PANTHER" id="PTHR45626">
    <property type="entry name" value="TRANSCRIPTION TERMINATION FACTOR 2-RELATED"/>
    <property type="match status" value="1"/>
</dbReference>
<dbReference type="InParanoid" id="A0A2H3DSZ4"/>
<evidence type="ECO:0000256" key="4">
    <source>
        <dbReference type="SAM" id="MobiDB-lite"/>
    </source>
</evidence>
<dbReference type="GO" id="GO:0005524">
    <property type="term" value="F:ATP binding"/>
    <property type="evidence" value="ECO:0007669"/>
    <property type="project" value="UniProtKB-KW"/>
</dbReference>
<dbReference type="SUPFAM" id="SSF53335">
    <property type="entry name" value="S-adenosyl-L-methionine-dependent methyltransferases"/>
    <property type="match status" value="1"/>
</dbReference>
<name>A0A2H3DSZ4_ARMGA</name>
<dbReference type="AlphaFoldDB" id="A0A2H3DSZ4"/>
<accession>A0A2H3DSZ4</accession>
<dbReference type="STRING" id="47427.A0A2H3DSZ4"/>
<keyword evidence="3" id="KW-0067">ATP-binding</keyword>
<gene>
    <name evidence="5" type="ORF">ARMGADRAFT_1080997</name>
</gene>
<dbReference type="GO" id="GO:0008094">
    <property type="term" value="F:ATP-dependent activity, acting on DNA"/>
    <property type="evidence" value="ECO:0007669"/>
    <property type="project" value="TreeGrafter"/>
</dbReference>
<keyword evidence="2" id="KW-0378">Hydrolase</keyword>
<evidence type="ECO:0000313" key="6">
    <source>
        <dbReference type="Proteomes" id="UP000217790"/>
    </source>
</evidence>
<feature type="region of interest" description="Disordered" evidence="4">
    <location>
        <begin position="217"/>
        <end position="242"/>
    </location>
</feature>
<evidence type="ECO:0000256" key="3">
    <source>
        <dbReference type="ARBA" id="ARBA00022840"/>
    </source>
</evidence>
<dbReference type="InterPro" id="IPR029063">
    <property type="entry name" value="SAM-dependent_MTases_sf"/>
</dbReference>
<dbReference type="EMBL" id="KZ293659">
    <property type="protein sequence ID" value="PBK92217.1"/>
    <property type="molecule type" value="Genomic_DNA"/>
</dbReference>